<feature type="region of interest" description="Disordered" evidence="5">
    <location>
        <begin position="514"/>
        <end position="538"/>
    </location>
</feature>
<dbReference type="InterPro" id="IPR051328">
    <property type="entry name" value="T7SS_ABC-Transporter"/>
</dbReference>
<evidence type="ECO:0000313" key="9">
    <source>
        <dbReference type="Proteomes" id="UP000019062"/>
    </source>
</evidence>
<keyword evidence="4 6" id="KW-0472">Membrane</keyword>
<feature type="transmembrane region" description="Helical" evidence="6">
    <location>
        <begin position="704"/>
        <end position="725"/>
    </location>
</feature>
<dbReference type="PATRIC" id="fig|1227360.4.peg.3622"/>
<evidence type="ECO:0000256" key="2">
    <source>
        <dbReference type="ARBA" id="ARBA00022692"/>
    </source>
</evidence>
<dbReference type="InterPro" id="IPR017501">
    <property type="entry name" value="Phage_infect_YhgE_C"/>
</dbReference>
<dbReference type="InterPro" id="IPR013525">
    <property type="entry name" value="ABC2_TM"/>
</dbReference>
<feature type="transmembrane region" description="Helical" evidence="6">
    <location>
        <begin position="732"/>
        <end position="751"/>
    </location>
</feature>
<comment type="caution">
    <text evidence="8">The sequence shown here is derived from an EMBL/GenBank/DDBJ whole genome shotgun (WGS) entry which is preliminary data.</text>
</comment>
<keyword evidence="2 6" id="KW-0812">Transmembrane</keyword>
<sequence length="824" mass="85961">MIKAEFAKILRTKKMLIAIIAVLFVPVLYAGMFLWAFWDPYAHLQDLPVALVNNDEGAEIEGEEQQLGNELVDNLRDSKEFKFVEVSKAKGEEGLKNRDYYILIEIPENFSENAGTLLEDNPEQMKIIYRPNEGYNFLGGQIGNTAMELVRAEVNKKVSATYAETLFNNIAKLGDGFGEAADGAVKLEKGSNKLKDGASQLKDGIGSAADGATQLNDGAKTAAKGSTDLKNGIDSAADGAGTLNQGALSLAKGSADLNAGILSAKDGSSQLQSGSTELKKGTETLVQGLEGNTANINALNDGAQKVNTGVGTLSAGLGQLAPGAQNVSAGVTQLVDSLGTMTEKVPALQQGVKDTKDGAAGLNAGSQVLAADTKELVNQIKAMNISEEQKSALLQSAGKINATATKVSENAAALSEGTAQLNNQVSTMKIPTSDKAVELKQGAATVAAGLDKMNKTVSGELAPGTKQLAAGTNQLASNWSTSIAGAKKLDAGAGQLQVGLTDLTGGFNKLQSGSSQLADGSSQLANGTQSLTSGMGQLQDGSSKLSTGLVTLSGGTTSLITGLDKLQDGSSQLKDGTSELKDGSNTLQGKLKEANEQAAEVSATQKTYDMVGEPVAVEKQEINAVPNYGTGFAPYFLALGLFVGALLITIVFPLVEPAIKPINGVSWFTSKVAVLAVVGLIQSLAAVAIVVWGLKLEPVNMGAFILMAIVTSYTFLSLTQMLVSIFSDPGRFVAILILILQLTTSAGTFPLELVPKPLHIFNTLLPMTYSVQGFKAAISTGDMSFFWTNGGILVGFMVVCLAITFGYFALIFKKRHSNTDAVTE</sequence>
<evidence type="ECO:0000313" key="8">
    <source>
        <dbReference type="EMBL" id="ETT82052.1"/>
    </source>
</evidence>
<dbReference type="InterPro" id="IPR023908">
    <property type="entry name" value="xxxLxxG_rpt"/>
</dbReference>
<dbReference type="Pfam" id="PF12698">
    <property type="entry name" value="ABC2_membrane_3"/>
    <property type="match status" value="2"/>
</dbReference>
<dbReference type="NCBIfam" id="TIGR03062">
    <property type="entry name" value="pip_yhgE_Cterm"/>
    <property type="match status" value="1"/>
</dbReference>
<dbReference type="eggNOG" id="COG1511">
    <property type="taxonomic scope" value="Bacteria"/>
</dbReference>
<evidence type="ECO:0000256" key="3">
    <source>
        <dbReference type="ARBA" id="ARBA00022989"/>
    </source>
</evidence>
<reference evidence="8 9" key="1">
    <citation type="journal article" date="2014" name="BMC Genomics">
        <title>Genomic comparison of sporeforming bacilli isolated from milk.</title>
        <authorList>
            <person name="Moreno Switt A.I."/>
            <person name="Andrus A.D."/>
            <person name="Ranieri M.L."/>
            <person name="Orsi R.H."/>
            <person name="Ivy R."/>
            <person name="den Bakker H.C."/>
            <person name="Martin N.H."/>
            <person name="Wiedmann M."/>
            <person name="Boor K.J."/>
        </authorList>
    </citation>
    <scope>NUCLEOTIDE SEQUENCE [LARGE SCALE GENOMIC DNA]</scope>
    <source>
        <strain evidence="8 9">FSL R5-213</strain>
    </source>
</reference>
<dbReference type="PANTHER" id="PTHR43077:SF5">
    <property type="entry name" value="PHAGE INFECTION PROTEIN"/>
    <property type="match status" value="1"/>
</dbReference>
<dbReference type="PANTHER" id="PTHR43077">
    <property type="entry name" value="TRANSPORT PERMEASE YVFS-RELATED"/>
    <property type="match status" value="1"/>
</dbReference>
<feature type="domain" description="ABC-2 type transporter transmembrane" evidence="7">
    <location>
        <begin position="575"/>
        <end position="804"/>
    </location>
</feature>
<evidence type="ECO:0000259" key="7">
    <source>
        <dbReference type="Pfam" id="PF12698"/>
    </source>
</evidence>
<organism evidence="8 9">
    <name type="scientific">Viridibacillus arenosi FSL R5-213</name>
    <dbReference type="NCBI Taxonomy" id="1227360"/>
    <lineage>
        <taxon>Bacteria</taxon>
        <taxon>Bacillati</taxon>
        <taxon>Bacillota</taxon>
        <taxon>Bacilli</taxon>
        <taxon>Bacillales</taxon>
        <taxon>Caryophanaceae</taxon>
        <taxon>Viridibacillus</taxon>
    </lineage>
</organism>
<protein>
    <recommendedName>
        <fullName evidence="7">ABC-2 type transporter transmembrane domain-containing protein</fullName>
    </recommendedName>
</protein>
<dbReference type="Gene3D" id="1.10.287.950">
    <property type="entry name" value="Methyl-accepting chemotaxis protein"/>
    <property type="match status" value="2"/>
</dbReference>
<name>W4EPZ1_9BACL</name>
<comment type="subcellular location">
    <subcellularLocation>
        <location evidence="1">Membrane</location>
        <topology evidence="1">Multi-pass membrane protein</topology>
    </subcellularLocation>
</comment>
<feature type="domain" description="ABC-2 type transporter transmembrane" evidence="7">
    <location>
        <begin position="19"/>
        <end position="131"/>
    </location>
</feature>
<feature type="transmembrane region" description="Helical" evidence="6">
    <location>
        <begin position="16"/>
        <end position="38"/>
    </location>
</feature>
<feature type="transmembrane region" description="Helical" evidence="6">
    <location>
        <begin position="792"/>
        <end position="812"/>
    </location>
</feature>
<feature type="transmembrane region" description="Helical" evidence="6">
    <location>
        <begin position="672"/>
        <end position="692"/>
    </location>
</feature>
<gene>
    <name evidence="8" type="ORF">C176_17811</name>
</gene>
<dbReference type="GO" id="GO:0016020">
    <property type="term" value="C:membrane"/>
    <property type="evidence" value="ECO:0007669"/>
    <property type="project" value="UniProtKB-SubCell"/>
</dbReference>
<dbReference type="NCBIfam" id="TIGR03061">
    <property type="entry name" value="pip_yhgE_Nterm"/>
    <property type="match status" value="1"/>
</dbReference>
<evidence type="ECO:0000256" key="4">
    <source>
        <dbReference type="ARBA" id="ARBA00023136"/>
    </source>
</evidence>
<dbReference type="RefSeq" id="WP_051448807.1">
    <property type="nucleotide sequence ID" value="NZ_ASQA01000035.1"/>
</dbReference>
<proteinExistence type="predicted"/>
<dbReference type="InterPro" id="IPR017500">
    <property type="entry name" value="Phage_infect_YhgE_N"/>
</dbReference>
<evidence type="ECO:0000256" key="6">
    <source>
        <dbReference type="SAM" id="Phobius"/>
    </source>
</evidence>
<dbReference type="EMBL" id="ASQA01000035">
    <property type="protein sequence ID" value="ETT82052.1"/>
    <property type="molecule type" value="Genomic_DNA"/>
</dbReference>
<dbReference type="Proteomes" id="UP000019062">
    <property type="component" value="Unassembled WGS sequence"/>
</dbReference>
<dbReference type="NCBIfam" id="TIGR03057">
    <property type="entry name" value="xxxLxxG_by_4"/>
    <property type="match status" value="8"/>
</dbReference>
<dbReference type="Gene3D" id="3.40.1710.10">
    <property type="entry name" value="abc type-2 transporter like domain"/>
    <property type="match status" value="1"/>
</dbReference>
<dbReference type="GO" id="GO:0140359">
    <property type="term" value="F:ABC-type transporter activity"/>
    <property type="evidence" value="ECO:0007669"/>
    <property type="project" value="InterPro"/>
</dbReference>
<evidence type="ECO:0000256" key="1">
    <source>
        <dbReference type="ARBA" id="ARBA00004141"/>
    </source>
</evidence>
<accession>W4EPZ1</accession>
<dbReference type="AlphaFoldDB" id="W4EPZ1"/>
<evidence type="ECO:0000256" key="5">
    <source>
        <dbReference type="SAM" id="MobiDB-lite"/>
    </source>
</evidence>
<keyword evidence="9" id="KW-1185">Reference proteome</keyword>
<feature type="transmembrane region" description="Helical" evidence="6">
    <location>
        <begin position="632"/>
        <end position="652"/>
    </location>
</feature>
<keyword evidence="3 6" id="KW-1133">Transmembrane helix</keyword>